<proteinExistence type="predicted"/>
<dbReference type="InterPro" id="IPR001245">
    <property type="entry name" value="Ser-Thr/Tyr_kinase_cat_dom"/>
</dbReference>
<dbReference type="InterPro" id="IPR000719">
    <property type="entry name" value="Prot_kinase_dom"/>
</dbReference>
<dbReference type="InterPro" id="IPR051681">
    <property type="entry name" value="Ser/Thr_Kinases-Pseudokinases"/>
</dbReference>
<dbReference type="Proteomes" id="UP000807342">
    <property type="component" value="Unassembled WGS sequence"/>
</dbReference>
<dbReference type="Gene3D" id="1.10.510.10">
    <property type="entry name" value="Transferase(Phosphotransferase) domain 1"/>
    <property type="match status" value="1"/>
</dbReference>
<name>A0A9P5XH79_9AGAR</name>
<dbReference type="OrthoDB" id="4062651at2759"/>
<reference evidence="2" key="1">
    <citation type="submission" date="2020-11" db="EMBL/GenBank/DDBJ databases">
        <authorList>
            <consortium name="DOE Joint Genome Institute"/>
            <person name="Ahrendt S."/>
            <person name="Riley R."/>
            <person name="Andreopoulos W."/>
            <person name="Labutti K."/>
            <person name="Pangilinan J."/>
            <person name="Ruiz-Duenas F.J."/>
            <person name="Barrasa J.M."/>
            <person name="Sanchez-Garcia M."/>
            <person name="Camarero S."/>
            <person name="Miyauchi S."/>
            <person name="Serrano A."/>
            <person name="Linde D."/>
            <person name="Babiker R."/>
            <person name="Drula E."/>
            <person name="Ayuso-Fernandez I."/>
            <person name="Pacheco R."/>
            <person name="Padilla G."/>
            <person name="Ferreira P."/>
            <person name="Barriuso J."/>
            <person name="Kellner H."/>
            <person name="Castanera R."/>
            <person name="Alfaro M."/>
            <person name="Ramirez L."/>
            <person name="Pisabarro A.G."/>
            <person name="Kuo A."/>
            <person name="Tritt A."/>
            <person name="Lipzen A."/>
            <person name="He G."/>
            <person name="Yan M."/>
            <person name="Ng V."/>
            <person name="Cullen D."/>
            <person name="Martin F."/>
            <person name="Rosso M.-N."/>
            <person name="Henrissat B."/>
            <person name="Hibbett D."/>
            <person name="Martinez A.T."/>
            <person name="Grigoriev I.V."/>
        </authorList>
    </citation>
    <scope>NUCLEOTIDE SEQUENCE</scope>
    <source>
        <strain evidence="2">MF-IS2</strain>
    </source>
</reference>
<dbReference type="InterPro" id="IPR008271">
    <property type="entry name" value="Ser/Thr_kinase_AS"/>
</dbReference>
<dbReference type="InterPro" id="IPR011009">
    <property type="entry name" value="Kinase-like_dom_sf"/>
</dbReference>
<feature type="non-terminal residue" evidence="2">
    <location>
        <position position="296"/>
    </location>
</feature>
<feature type="domain" description="Protein kinase" evidence="1">
    <location>
        <begin position="26"/>
        <end position="292"/>
    </location>
</feature>
<evidence type="ECO:0000313" key="2">
    <source>
        <dbReference type="EMBL" id="KAF9450904.1"/>
    </source>
</evidence>
<feature type="non-terminal residue" evidence="2">
    <location>
        <position position="1"/>
    </location>
</feature>
<evidence type="ECO:0000259" key="1">
    <source>
        <dbReference type="PROSITE" id="PS50011"/>
    </source>
</evidence>
<keyword evidence="2" id="KW-0808">Transferase</keyword>
<keyword evidence="2" id="KW-0418">Kinase</keyword>
<dbReference type="SUPFAM" id="SSF56112">
    <property type="entry name" value="Protein kinase-like (PK-like)"/>
    <property type="match status" value="1"/>
</dbReference>
<dbReference type="PROSITE" id="PS50011">
    <property type="entry name" value="PROTEIN_KINASE_DOM"/>
    <property type="match status" value="1"/>
</dbReference>
<keyword evidence="3" id="KW-1185">Reference proteome</keyword>
<organism evidence="2 3">
    <name type="scientific">Macrolepiota fuliginosa MF-IS2</name>
    <dbReference type="NCBI Taxonomy" id="1400762"/>
    <lineage>
        <taxon>Eukaryota</taxon>
        <taxon>Fungi</taxon>
        <taxon>Dikarya</taxon>
        <taxon>Basidiomycota</taxon>
        <taxon>Agaricomycotina</taxon>
        <taxon>Agaricomycetes</taxon>
        <taxon>Agaricomycetidae</taxon>
        <taxon>Agaricales</taxon>
        <taxon>Agaricineae</taxon>
        <taxon>Agaricaceae</taxon>
        <taxon>Macrolepiota</taxon>
    </lineage>
</organism>
<accession>A0A9P5XH79</accession>
<comment type="caution">
    <text evidence="2">The sequence shown here is derived from an EMBL/GenBank/DDBJ whole genome shotgun (WGS) entry which is preliminary data.</text>
</comment>
<evidence type="ECO:0000313" key="3">
    <source>
        <dbReference type="Proteomes" id="UP000807342"/>
    </source>
</evidence>
<dbReference type="PROSITE" id="PS00108">
    <property type="entry name" value="PROTEIN_KINASE_ST"/>
    <property type="match status" value="1"/>
</dbReference>
<gene>
    <name evidence="2" type="ORF">P691DRAFT_613253</name>
</gene>
<dbReference type="PRINTS" id="PR00109">
    <property type="entry name" value="TYRKINASE"/>
</dbReference>
<dbReference type="GO" id="GO:0005524">
    <property type="term" value="F:ATP binding"/>
    <property type="evidence" value="ECO:0007669"/>
    <property type="project" value="InterPro"/>
</dbReference>
<dbReference type="AlphaFoldDB" id="A0A9P5XH79"/>
<sequence length="296" mass="33298">LLGLLCELAKSAKVYPQCYVLQKGIQSDSQPIKGGGFADVYKGKHGSQTICLKVIRIFQKQESIDVLRECMKETVVCAHLSHPNILPFYGIYLFDDLSQRICLISPWMKNGNLWDYLKDNPSTLRTPLIMDIIKGLRYLHQLNIVHGDLKAQNILLSDDGRALITDFGLSHITVSSVGRKSSATSPGGTTRWTAPELLKGDDCHNQLTKACDIWSFGCLCYEVLTRKMPFYQYSREPQVIVALLKGSEVPIRPPPEAPCDEVDDCMWNLMSDCWNYQPQDRPTCDSIRDVLIGLAD</sequence>
<dbReference type="PANTHER" id="PTHR44329">
    <property type="entry name" value="SERINE/THREONINE-PROTEIN KINASE TNNI3K-RELATED"/>
    <property type="match status" value="1"/>
</dbReference>
<dbReference type="Pfam" id="PF00069">
    <property type="entry name" value="Pkinase"/>
    <property type="match status" value="1"/>
</dbReference>
<protein>
    <submittedName>
        <fullName evidence="2">Kinase-like protein</fullName>
    </submittedName>
</protein>
<dbReference type="SMART" id="SM00220">
    <property type="entry name" value="S_TKc"/>
    <property type="match status" value="1"/>
</dbReference>
<dbReference type="GO" id="GO:0004674">
    <property type="term" value="F:protein serine/threonine kinase activity"/>
    <property type="evidence" value="ECO:0007669"/>
    <property type="project" value="TreeGrafter"/>
</dbReference>
<dbReference type="EMBL" id="MU151095">
    <property type="protein sequence ID" value="KAF9450904.1"/>
    <property type="molecule type" value="Genomic_DNA"/>
</dbReference>